<comment type="similarity">
    <text evidence="2">Belongs to the YjiK family.</text>
</comment>
<evidence type="ECO:0000256" key="4">
    <source>
        <dbReference type="ARBA" id="ARBA00023136"/>
    </source>
</evidence>
<reference evidence="5" key="1">
    <citation type="submission" date="2023-07" db="EMBL/GenBank/DDBJ databases">
        <title>The genome sequence of Rhodocytophaga aerolata KACC 12507.</title>
        <authorList>
            <person name="Zhang X."/>
        </authorList>
    </citation>
    <scope>NUCLEOTIDE SEQUENCE</scope>
    <source>
        <strain evidence="5">KACC 12507</strain>
    </source>
</reference>
<proteinExistence type="inferred from homology"/>
<gene>
    <name evidence="5" type="ORF">Q0590_21035</name>
</gene>
<evidence type="ECO:0000313" key="6">
    <source>
        <dbReference type="Proteomes" id="UP001168528"/>
    </source>
</evidence>
<dbReference type="SUPFAM" id="SSF101898">
    <property type="entry name" value="NHL repeat"/>
    <property type="match status" value="1"/>
</dbReference>
<name>A0ABT8R9K8_9BACT</name>
<protein>
    <submittedName>
        <fullName evidence="5">SdiA-regulated domain-containing protein</fullName>
    </submittedName>
</protein>
<comment type="subcellular location">
    <subcellularLocation>
        <location evidence="1">Cell membrane</location>
    </subcellularLocation>
</comment>
<organism evidence="5 6">
    <name type="scientific">Rhodocytophaga aerolata</name>
    <dbReference type="NCBI Taxonomy" id="455078"/>
    <lineage>
        <taxon>Bacteria</taxon>
        <taxon>Pseudomonadati</taxon>
        <taxon>Bacteroidota</taxon>
        <taxon>Cytophagia</taxon>
        <taxon>Cytophagales</taxon>
        <taxon>Rhodocytophagaceae</taxon>
        <taxon>Rhodocytophaga</taxon>
    </lineage>
</organism>
<evidence type="ECO:0000256" key="2">
    <source>
        <dbReference type="ARBA" id="ARBA00009852"/>
    </source>
</evidence>
<dbReference type="InterPro" id="IPR011042">
    <property type="entry name" value="6-blade_b-propeller_TolB-like"/>
</dbReference>
<keyword evidence="3" id="KW-1003">Cell membrane</keyword>
<comment type="caution">
    <text evidence="5">The sequence shown here is derived from an EMBL/GenBank/DDBJ whole genome shotgun (WGS) entry which is preliminary data.</text>
</comment>
<evidence type="ECO:0000313" key="5">
    <source>
        <dbReference type="EMBL" id="MDO1448775.1"/>
    </source>
</evidence>
<dbReference type="Pfam" id="PF06977">
    <property type="entry name" value="SdiA-regulated"/>
    <property type="match status" value="1"/>
</dbReference>
<evidence type="ECO:0000256" key="1">
    <source>
        <dbReference type="ARBA" id="ARBA00004236"/>
    </source>
</evidence>
<dbReference type="Gene3D" id="2.120.10.30">
    <property type="entry name" value="TolB, C-terminal domain"/>
    <property type="match status" value="1"/>
</dbReference>
<dbReference type="EMBL" id="JAUKPO010000014">
    <property type="protein sequence ID" value="MDO1448775.1"/>
    <property type="molecule type" value="Genomic_DNA"/>
</dbReference>
<keyword evidence="4" id="KW-0472">Membrane</keyword>
<evidence type="ECO:0000256" key="3">
    <source>
        <dbReference type="ARBA" id="ARBA00022475"/>
    </source>
</evidence>
<sequence length="275" mass="29875">MLYIHTACTGSSTDQSSGEGELSKAFPYRINEPSERFWLPSELEEISGVMYVEDGILGAVQDEKGILYIYDTKSTAVINRIRFGASGDYEDLTLAGEAVYLVRSDGNLYKTSLTGTTPAEIIDTPLSGKNDVEGLAYDAENNRLLLACKGISGIEKDDSGNRAVFAFDLKNNTLQPDPVFVLSVKEVKQLTKSKESFRPSGIAIHPVNGLVYVLASVGKVLVVLNKNGSIEAVQPLPARYFKQPEGICFAPNGDLFISNEGRGSMASILRYNFAP</sequence>
<keyword evidence="6" id="KW-1185">Reference proteome</keyword>
<dbReference type="InterPro" id="IPR009722">
    <property type="entry name" value="YjiK/CarP"/>
</dbReference>
<accession>A0ABT8R9K8</accession>
<dbReference type="Proteomes" id="UP001168528">
    <property type="component" value="Unassembled WGS sequence"/>
</dbReference>